<dbReference type="Proteomes" id="UP000799778">
    <property type="component" value="Unassembled WGS sequence"/>
</dbReference>
<proteinExistence type="predicted"/>
<gene>
    <name evidence="2" type="ORF">BU24DRAFT_495495</name>
</gene>
<feature type="signal peptide" evidence="1">
    <location>
        <begin position="1"/>
        <end position="18"/>
    </location>
</feature>
<feature type="chain" id="PRO_5025351111" evidence="1">
    <location>
        <begin position="19"/>
        <end position="118"/>
    </location>
</feature>
<dbReference type="OrthoDB" id="3796802at2759"/>
<protein>
    <submittedName>
        <fullName evidence="2">Uncharacterized protein</fullName>
    </submittedName>
</protein>
<dbReference type="AlphaFoldDB" id="A0A6A5XEH2"/>
<evidence type="ECO:0000313" key="2">
    <source>
        <dbReference type="EMBL" id="KAF2011279.1"/>
    </source>
</evidence>
<evidence type="ECO:0000313" key="3">
    <source>
        <dbReference type="Proteomes" id="UP000799778"/>
    </source>
</evidence>
<keyword evidence="1" id="KW-0732">Signal</keyword>
<keyword evidence="3" id="KW-1185">Reference proteome</keyword>
<reference evidence="2" key="1">
    <citation type="journal article" date="2020" name="Stud. Mycol.">
        <title>101 Dothideomycetes genomes: a test case for predicting lifestyles and emergence of pathogens.</title>
        <authorList>
            <person name="Haridas S."/>
            <person name="Albert R."/>
            <person name="Binder M."/>
            <person name="Bloem J."/>
            <person name="Labutti K."/>
            <person name="Salamov A."/>
            <person name="Andreopoulos B."/>
            <person name="Baker S."/>
            <person name="Barry K."/>
            <person name="Bills G."/>
            <person name="Bluhm B."/>
            <person name="Cannon C."/>
            <person name="Castanera R."/>
            <person name="Culley D."/>
            <person name="Daum C."/>
            <person name="Ezra D."/>
            <person name="Gonzalez J."/>
            <person name="Henrissat B."/>
            <person name="Kuo A."/>
            <person name="Liang C."/>
            <person name="Lipzen A."/>
            <person name="Lutzoni F."/>
            <person name="Magnuson J."/>
            <person name="Mondo S."/>
            <person name="Nolan M."/>
            <person name="Ohm R."/>
            <person name="Pangilinan J."/>
            <person name="Park H.-J."/>
            <person name="Ramirez L."/>
            <person name="Alfaro M."/>
            <person name="Sun H."/>
            <person name="Tritt A."/>
            <person name="Yoshinaga Y."/>
            <person name="Zwiers L.-H."/>
            <person name="Turgeon B."/>
            <person name="Goodwin S."/>
            <person name="Spatafora J."/>
            <person name="Crous P."/>
            <person name="Grigoriev I."/>
        </authorList>
    </citation>
    <scope>NUCLEOTIDE SEQUENCE</scope>
    <source>
        <strain evidence="2">CBS 175.79</strain>
    </source>
</reference>
<evidence type="ECO:0000256" key="1">
    <source>
        <dbReference type="SAM" id="SignalP"/>
    </source>
</evidence>
<dbReference type="EMBL" id="ML978074">
    <property type="protein sequence ID" value="KAF2011279.1"/>
    <property type="molecule type" value="Genomic_DNA"/>
</dbReference>
<dbReference type="GeneID" id="54291531"/>
<name>A0A6A5XEH2_9PLEO</name>
<sequence>MRHFTFLSAGLLVSIVLAAPIENKRGNQLETIIHWYADVEQPTEAGQPEPKKRELNTVISKYADIDGSAEKRNLNTVIASYNDVEAHSTSKRDEVTPVIEAPPTGTLETIIHHYADVE</sequence>
<accession>A0A6A5XEH2</accession>
<dbReference type="RefSeq" id="XP_033379618.1">
    <property type="nucleotide sequence ID" value="XM_033534134.1"/>
</dbReference>
<organism evidence="2 3">
    <name type="scientific">Aaosphaeria arxii CBS 175.79</name>
    <dbReference type="NCBI Taxonomy" id="1450172"/>
    <lineage>
        <taxon>Eukaryota</taxon>
        <taxon>Fungi</taxon>
        <taxon>Dikarya</taxon>
        <taxon>Ascomycota</taxon>
        <taxon>Pezizomycotina</taxon>
        <taxon>Dothideomycetes</taxon>
        <taxon>Pleosporomycetidae</taxon>
        <taxon>Pleosporales</taxon>
        <taxon>Pleosporales incertae sedis</taxon>
        <taxon>Aaosphaeria</taxon>
    </lineage>
</organism>